<organism evidence="7 8">
    <name type="scientific">Enterocloster hominis</name>
    <name type="common">ex Liu et al. 2021</name>
    <dbReference type="NCBI Taxonomy" id="2763663"/>
    <lineage>
        <taxon>Bacteria</taxon>
        <taxon>Bacillati</taxon>
        <taxon>Bacillota</taxon>
        <taxon>Clostridia</taxon>
        <taxon>Lachnospirales</taxon>
        <taxon>Lachnospiraceae</taxon>
        <taxon>Enterocloster</taxon>
    </lineage>
</organism>
<evidence type="ECO:0000256" key="1">
    <source>
        <dbReference type="ARBA" id="ARBA00004193"/>
    </source>
</evidence>
<keyword evidence="8" id="KW-1185">Reference proteome</keyword>
<gene>
    <name evidence="7" type="ORF">H8708_07675</name>
</gene>
<dbReference type="InterPro" id="IPR039424">
    <property type="entry name" value="SBP_5"/>
</dbReference>
<evidence type="ECO:0000313" key="7">
    <source>
        <dbReference type="EMBL" id="MBC8599108.1"/>
    </source>
</evidence>
<dbReference type="PROSITE" id="PS51257">
    <property type="entry name" value="PROKAR_LIPOPROTEIN"/>
    <property type="match status" value="1"/>
</dbReference>
<evidence type="ECO:0000256" key="4">
    <source>
        <dbReference type="ARBA" id="ARBA00022729"/>
    </source>
</evidence>
<dbReference type="RefSeq" id="WP_262427477.1">
    <property type="nucleotide sequence ID" value="NZ_JACRTJ010000016.1"/>
</dbReference>
<evidence type="ECO:0000256" key="5">
    <source>
        <dbReference type="SAM" id="SignalP"/>
    </source>
</evidence>
<dbReference type="Gene3D" id="3.40.190.10">
    <property type="entry name" value="Periplasmic binding protein-like II"/>
    <property type="match status" value="1"/>
</dbReference>
<feature type="domain" description="Solute-binding protein family 5" evidence="6">
    <location>
        <begin position="109"/>
        <end position="456"/>
    </location>
</feature>
<feature type="chain" id="PRO_5047051021" evidence="5">
    <location>
        <begin position="20"/>
        <end position="541"/>
    </location>
</feature>
<dbReference type="Gene3D" id="3.90.76.10">
    <property type="entry name" value="Dipeptide-binding Protein, Domain 1"/>
    <property type="match status" value="1"/>
</dbReference>
<sequence length="541" mass="59923">MRKGMYGKLTMLAVAGVMALSGCGNSGGDTGTAAESKGETTALAGTETEKALEEASQGEKEPSIGRTDIISANTSDIRSMDPQVGVDSPSATLNRHIYNGLVKIDENREVVGDLAESFEMVDDKTYKFKLREGVKFHNGEELKASDVKFSLERAKTMPKAMSNASAINHVSVEGDYDLTIHLSRPYPSLLYVLNDTSMKILSEKAVTEAGETYGEEPIGTGPFMFKEWVPNDHWTLVRFDDYFDGPATATSITNRIIPEGSARTIALETGEIDVILTVDPVDAANVEANDELVLESWPSASVEFMAFNTTKKGLDDVRVRQAITYAMNRQEFVDTIVEGRGEVASSFIAKTLPGWNEEVQPYPQDLEKAKELLAEAGYGDGLDLKMYVSGDVRNRTAQVVQAQLAQIGVNVDINVYEWGAFQDAINAGEHELLILGWTNTTCDPEYSVTPLFHSKNCGMNGNRAYLRDEKVDEMIDAASMETDREKRLQTYRDLQVRLNELCPWVPLYYKSNMVGRRADLKGFQFNKNTALHYLGDCYFEE</sequence>
<dbReference type="InterPro" id="IPR030678">
    <property type="entry name" value="Peptide/Ni-bd"/>
</dbReference>
<dbReference type="PANTHER" id="PTHR30290">
    <property type="entry name" value="PERIPLASMIC BINDING COMPONENT OF ABC TRANSPORTER"/>
    <property type="match status" value="1"/>
</dbReference>
<dbReference type="PROSITE" id="PS01040">
    <property type="entry name" value="SBP_BACTERIAL_5"/>
    <property type="match status" value="1"/>
</dbReference>
<dbReference type="PANTHER" id="PTHR30290:SF9">
    <property type="entry name" value="OLIGOPEPTIDE-BINDING PROTEIN APPA"/>
    <property type="match status" value="1"/>
</dbReference>
<dbReference type="InterPro" id="IPR000914">
    <property type="entry name" value="SBP_5_dom"/>
</dbReference>
<reference evidence="7 8" key="1">
    <citation type="submission" date="2020-08" db="EMBL/GenBank/DDBJ databases">
        <title>Genome public.</title>
        <authorList>
            <person name="Liu C."/>
            <person name="Sun Q."/>
        </authorList>
    </citation>
    <scope>NUCLEOTIDE SEQUENCE [LARGE SCALE GENOMIC DNA]</scope>
    <source>
        <strain evidence="7 8">BX10</strain>
    </source>
</reference>
<evidence type="ECO:0000256" key="3">
    <source>
        <dbReference type="ARBA" id="ARBA00022448"/>
    </source>
</evidence>
<protein>
    <submittedName>
        <fullName evidence="7">Glutathione ABC transporter substrate-binding protein</fullName>
    </submittedName>
</protein>
<dbReference type="EMBL" id="JACRTJ010000016">
    <property type="protein sequence ID" value="MBC8599108.1"/>
    <property type="molecule type" value="Genomic_DNA"/>
</dbReference>
<accession>A0ABR7NSK8</accession>
<evidence type="ECO:0000256" key="2">
    <source>
        <dbReference type="ARBA" id="ARBA00005695"/>
    </source>
</evidence>
<dbReference type="PIRSF" id="PIRSF002741">
    <property type="entry name" value="MppA"/>
    <property type="match status" value="1"/>
</dbReference>
<evidence type="ECO:0000259" key="6">
    <source>
        <dbReference type="Pfam" id="PF00496"/>
    </source>
</evidence>
<name>A0ABR7NSK8_9FIRM</name>
<keyword evidence="4 5" id="KW-0732">Signal</keyword>
<dbReference type="Pfam" id="PF00496">
    <property type="entry name" value="SBP_bac_5"/>
    <property type="match status" value="1"/>
</dbReference>
<keyword evidence="3" id="KW-0813">Transport</keyword>
<dbReference type="Proteomes" id="UP000647491">
    <property type="component" value="Unassembled WGS sequence"/>
</dbReference>
<comment type="caution">
    <text evidence="7">The sequence shown here is derived from an EMBL/GenBank/DDBJ whole genome shotgun (WGS) entry which is preliminary data.</text>
</comment>
<comment type="subcellular location">
    <subcellularLocation>
        <location evidence="1">Cell membrane</location>
        <topology evidence="1">Lipid-anchor</topology>
    </subcellularLocation>
</comment>
<dbReference type="Gene3D" id="3.10.105.10">
    <property type="entry name" value="Dipeptide-binding Protein, Domain 3"/>
    <property type="match status" value="1"/>
</dbReference>
<dbReference type="SUPFAM" id="SSF53850">
    <property type="entry name" value="Periplasmic binding protein-like II"/>
    <property type="match status" value="1"/>
</dbReference>
<feature type="signal peptide" evidence="5">
    <location>
        <begin position="1"/>
        <end position="19"/>
    </location>
</feature>
<proteinExistence type="inferred from homology"/>
<evidence type="ECO:0000313" key="8">
    <source>
        <dbReference type="Proteomes" id="UP000647491"/>
    </source>
</evidence>
<dbReference type="InterPro" id="IPR023765">
    <property type="entry name" value="SBP_5_CS"/>
</dbReference>
<comment type="similarity">
    <text evidence="2">Belongs to the bacterial solute-binding protein 5 family.</text>
</comment>